<proteinExistence type="predicted"/>
<keyword evidence="3" id="KW-1185">Reference proteome</keyword>
<evidence type="ECO:0000313" key="2">
    <source>
        <dbReference type="EMBL" id="KAF6029528.1"/>
    </source>
</evidence>
<sequence>MAELSKAKEELADQESRYELLKEKAQKKLHELKKSLDEKTALLASSEQGSNEAVENLKMTYEEREKELQERVSATEKELSEAKDSLAKLMEEKNALSQITMNCNRLT</sequence>
<evidence type="ECO:0000256" key="1">
    <source>
        <dbReference type="SAM" id="Coils"/>
    </source>
</evidence>
<gene>
    <name evidence="2" type="ORF">EB796_012215</name>
</gene>
<dbReference type="Proteomes" id="UP000593567">
    <property type="component" value="Unassembled WGS sequence"/>
</dbReference>
<protein>
    <submittedName>
        <fullName evidence="2">Uncharacterized protein</fullName>
    </submittedName>
</protein>
<keyword evidence="1" id="KW-0175">Coiled coil</keyword>
<evidence type="ECO:0000313" key="3">
    <source>
        <dbReference type="Proteomes" id="UP000593567"/>
    </source>
</evidence>
<reference evidence="2" key="1">
    <citation type="submission" date="2020-06" db="EMBL/GenBank/DDBJ databases">
        <title>Draft genome of Bugula neritina, a colonial animal packing powerful symbionts and potential medicines.</title>
        <authorList>
            <person name="Rayko M."/>
        </authorList>
    </citation>
    <scope>NUCLEOTIDE SEQUENCE [LARGE SCALE GENOMIC DNA]</scope>
    <source>
        <strain evidence="2">Kwan_BN1</strain>
    </source>
</reference>
<comment type="caution">
    <text evidence="2">The sequence shown here is derived from an EMBL/GenBank/DDBJ whole genome shotgun (WGS) entry which is preliminary data.</text>
</comment>
<feature type="coiled-coil region" evidence="1">
    <location>
        <begin position="1"/>
        <end position="99"/>
    </location>
</feature>
<name>A0A7J7JW11_BUGNE</name>
<accession>A0A7J7JW11</accession>
<dbReference type="AlphaFoldDB" id="A0A7J7JW11"/>
<organism evidence="2 3">
    <name type="scientific">Bugula neritina</name>
    <name type="common">Brown bryozoan</name>
    <name type="synonym">Sertularia neritina</name>
    <dbReference type="NCBI Taxonomy" id="10212"/>
    <lineage>
        <taxon>Eukaryota</taxon>
        <taxon>Metazoa</taxon>
        <taxon>Spiralia</taxon>
        <taxon>Lophotrochozoa</taxon>
        <taxon>Bryozoa</taxon>
        <taxon>Gymnolaemata</taxon>
        <taxon>Cheilostomatida</taxon>
        <taxon>Flustrina</taxon>
        <taxon>Buguloidea</taxon>
        <taxon>Bugulidae</taxon>
        <taxon>Bugula</taxon>
    </lineage>
</organism>
<dbReference type="EMBL" id="VXIV02001811">
    <property type="protein sequence ID" value="KAF6029528.1"/>
    <property type="molecule type" value="Genomic_DNA"/>
</dbReference>